<gene>
    <name evidence="4" type="ORF">CLCHR_11810</name>
</gene>
<feature type="region of interest" description="Disordered" evidence="2">
    <location>
        <begin position="172"/>
        <end position="221"/>
    </location>
</feature>
<evidence type="ECO:0000259" key="3">
    <source>
        <dbReference type="Pfam" id="PF09681"/>
    </source>
</evidence>
<proteinExistence type="predicted"/>
<keyword evidence="5" id="KW-1185">Reference proteome</keyword>
<dbReference type="STRING" id="225345.CLCHR_11810"/>
<dbReference type="InterPro" id="IPR053162">
    <property type="entry name" value="DnaD"/>
</dbReference>
<evidence type="ECO:0000313" key="4">
    <source>
        <dbReference type="EMBL" id="OPJ64534.1"/>
    </source>
</evidence>
<keyword evidence="1" id="KW-0175">Coiled coil</keyword>
<dbReference type="PANTHER" id="PTHR37293:SF7">
    <property type="entry name" value="HYPOTHETICAL PHAGE PROTEIN"/>
    <property type="match status" value="1"/>
</dbReference>
<dbReference type="OrthoDB" id="3199595at2"/>
<dbReference type="Pfam" id="PF09681">
    <property type="entry name" value="Phage_rep_org_N"/>
    <property type="match status" value="1"/>
</dbReference>
<dbReference type="AlphaFoldDB" id="A0A1V4IXN9"/>
<organism evidence="4 5">
    <name type="scientific">Clostridium chromiireducens</name>
    <dbReference type="NCBI Taxonomy" id="225345"/>
    <lineage>
        <taxon>Bacteria</taxon>
        <taxon>Bacillati</taxon>
        <taxon>Bacillota</taxon>
        <taxon>Clostridia</taxon>
        <taxon>Eubacteriales</taxon>
        <taxon>Clostridiaceae</taxon>
        <taxon>Clostridium</taxon>
    </lineage>
</organism>
<feature type="coiled-coil region" evidence="1">
    <location>
        <begin position="117"/>
        <end position="144"/>
    </location>
</feature>
<dbReference type="InterPro" id="IPR010056">
    <property type="entry name" value="Phage_rep_org__N"/>
</dbReference>
<protein>
    <recommendedName>
        <fullName evidence="3">Phage replisome organiser N-terminal domain-containing protein</fullName>
    </recommendedName>
</protein>
<sequence>MGMRERRYVKFRIDMYEDTKFKIIDRMPKRDLIHYVWNRIVVLAGKVNQEGDLYLSRSIPYTVETLGIEFNREIDEIKAALDILMELEMIELAENKVYRVKNFAKHQNIKVKEKVEIRKNEDEKKHTENNIQKYEVQVEDSLSEIMSRDHKNTISSNVANYDVVQPKENVITKLEDVNKKSNSSNKDSDKKNSDITQHNNIEVNCEKEKNKKRNKKTARKKNEEGIIETNVDVTDCIRGGTNDDLIGWFSEGDILLGEGERKIEEWVFS</sequence>
<dbReference type="PANTHER" id="PTHR37293">
    <property type="entry name" value="PHAGE REPLICATION PROTEIN-RELATED"/>
    <property type="match status" value="1"/>
</dbReference>
<evidence type="ECO:0000256" key="1">
    <source>
        <dbReference type="SAM" id="Coils"/>
    </source>
</evidence>
<dbReference type="EMBL" id="MZGT01000012">
    <property type="protein sequence ID" value="OPJ64534.1"/>
    <property type="molecule type" value="Genomic_DNA"/>
</dbReference>
<feature type="compositionally biased region" description="Basic residues" evidence="2">
    <location>
        <begin position="210"/>
        <end position="219"/>
    </location>
</feature>
<dbReference type="Proteomes" id="UP000191056">
    <property type="component" value="Unassembled WGS sequence"/>
</dbReference>
<name>A0A1V4IXN9_9CLOT</name>
<reference evidence="4 5" key="1">
    <citation type="submission" date="2017-03" db="EMBL/GenBank/DDBJ databases">
        <title>Genome sequence of Clostridium chromiireducens DSM 23318.</title>
        <authorList>
            <person name="Poehlein A."/>
            <person name="Daniel R."/>
        </authorList>
    </citation>
    <scope>NUCLEOTIDE SEQUENCE [LARGE SCALE GENOMIC DNA]</scope>
    <source>
        <strain evidence="4 5">DSM 23318</strain>
    </source>
</reference>
<comment type="caution">
    <text evidence="4">The sequence shown here is derived from an EMBL/GenBank/DDBJ whole genome shotgun (WGS) entry which is preliminary data.</text>
</comment>
<evidence type="ECO:0000256" key="2">
    <source>
        <dbReference type="SAM" id="MobiDB-lite"/>
    </source>
</evidence>
<evidence type="ECO:0000313" key="5">
    <source>
        <dbReference type="Proteomes" id="UP000191056"/>
    </source>
</evidence>
<dbReference type="NCBIfam" id="TIGR01714">
    <property type="entry name" value="phage_rep_org_N"/>
    <property type="match status" value="1"/>
</dbReference>
<accession>A0A1V4IXN9</accession>
<feature type="domain" description="Phage replisome organiser N-terminal" evidence="3">
    <location>
        <begin position="8"/>
        <end position="127"/>
    </location>
</feature>